<evidence type="ECO:0000313" key="2">
    <source>
        <dbReference type="EMBL" id="ADE38905.1"/>
    </source>
</evidence>
<dbReference type="HOGENOM" id="CLU_694204_0_0_5"/>
<organism evidence="2 3">
    <name type="scientific">Puniceispirillum marinum (strain IMCC1322)</name>
    <dbReference type="NCBI Taxonomy" id="488538"/>
    <lineage>
        <taxon>Bacteria</taxon>
        <taxon>Pseudomonadati</taxon>
        <taxon>Pseudomonadota</taxon>
        <taxon>Alphaproteobacteria</taxon>
        <taxon>Candidatus Puniceispirillales</taxon>
        <taxon>Candidatus Puniceispirillaceae</taxon>
        <taxon>Candidatus Puniceispirillum</taxon>
    </lineage>
</organism>
<dbReference type="KEGG" id="apb:SAR116_0662"/>
<keyword evidence="1" id="KW-0732">Signal</keyword>
<gene>
    <name evidence="2" type="ordered locus">SAR116_0662</name>
</gene>
<dbReference type="AlphaFoldDB" id="D5BRK8"/>
<dbReference type="RefSeq" id="WP_013045534.1">
    <property type="nucleotide sequence ID" value="NC_014010.1"/>
</dbReference>
<keyword evidence="3" id="KW-1185">Reference proteome</keyword>
<sequence>MRIVSKIGKIASALCGGIAMWLMVSTAQAQVTVYLEDDIKVTFSSGSFDNRNLNGEMQDVTIFIDDQRVLTADEVEVETSGEAGTANHMIKRLRMKNIFFDDLPLSVKSLNIRDMAPAFFSSISEHAAHMNAITDSSHVSLTGVAYAAHGMSLTIDRITSLPFKFGALANGDPFITKLGMQVENLILTPLQNRGEFAHFIAATGEPNLTLNMTQTQVNAINNGVVSSDIVLKTAMNGIGNLDAQLGIEMSLDSYNKLFMSDTYDLEPDEIEDVALDDMSIVFDDHGAVNAALHMSARKQNVDYMVARDQTITAMKATLGSFLPMSSNDLMPPLETFVKDGGQIRLSAVPAKPFPFINITQYIFAADAAVKKLNLKLLQTPHAEGANAAKLQKTKTPN</sequence>
<protein>
    <submittedName>
        <fullName evidence="2">Glutathione reductase</fullName>
    </submittedName>
</protein>
<accession>D5BRK8</accession>
<evidence type="ECO:0000256" key="1">
    <source>
        <dbReference type="SAM" id="SignalP"/>
    </source>
</evidence>
<dbReference type="EMBL" id="CP001751">
    <property type="protein sequence ID" value="ADE38905.1"/>
    <property type="molecule type" value="Genomic_DNA"/>
</dbReference>
<proteinExistence type="predicted"/>
<feature type="signal peptide" evidence="1">
    <location>
        <begin position="1"/>
        <end position="29"/>
    </location>
</feature>
<name>D5BRK8_PUNMI</name>
<dbReference type="Proteomes" id="UP000007460">
    <property type="component" value="Chromosome"/>
</dbReference>
<reference evidence="2 3" key="1">
    <citation type="journal article" date="2010" name="J. Bacteriol.">
        <title>Complete genome sequence of "Candidatus Puniceispirillum marinum" IMCC1322, a representative of the SAR116 clade in the Alphaproteobacteria.</title>
        <authorList>
            <person name="Oh H.M."/>
            <person name="Kwon K.K."/>
            <person name="Kang I."/>
            <person name="Kang S.G."/>
            <person name="Lee J.H."/>
            <person name="Kim S.J."/>
            <person name="Cho J.C."/>
        </authorList>
    </citation>
    <scope>NUCLEOTIDE SEQUENCE [LARGE SCALE GENOMIC DNA]</scope>
    <source>
        <strain evidence="2 3">IMCC1322</strain>
    </source>
</reference>
<feature type="chain" id="PRO_5003069196" evidence="1">
    <location>
        <begin position="30"/>
        <end position="397"/>
    </location>
</feature>
<evidence type="ECO:0000313" key="3">
    <source>
        <dbReference type="Proteomes" id="UP000007460"/>
    </source>
</evidence>